<sequence length="119" mass="12260">MDYAGVLTDGPDLLALVERARLAGVATALVSDAHEMPGECAALFDAMVLGPALGARKPDPEVFRRAAELLGLPVGECVVVDDQIGNIRGARAAGAVVVHHRDAATTAAEIEILLDLPPA</sequence>
<dbReference type="InterPro" id="IPR036412">
    <property type="entry name" value="HAD-like_sf"/>
</dbReference>
<dbReference type="InterPro" id="IPR006439">
    <property type="entry name" value="HAD-SF_hydro_IA"/>
</dbReference>
<dbReference type="NCBIfam" id="TIGR01509">
    <property type="entry name" value="HAD-SF-IA-v3"/>
    <property type="match status" value="1"/>
</dbReference>
<keyword evidence="1" id="KW-0378">Hydrolase</keyword>
<keyword evidence="2" id="KW-1185">Reference proteome</keyword>
<evidence type="ECO:0000313" key="2">
    <source>
        <dbReference type="Proteomes" id="UP001296706"/>
    </source>
</evidence>
<dbReference type="Gene3D" id="3.40.50.1000">
    <property type="entry name" value="HAD superfamily/HAD-like"/>
    <property type="match status" value="1"/>
</dbReference>
<comment type="caution">
    <text evidence="1">The sequence shown here is derived from an EMBL/GenBank/DDBJ whole genome shotgun (WGS) entry which is preliminary data.</text>
</comment>
<dbReference type="GO" id="GO:0016787">
    <property type="term" value="F:hydrolase activity"/>
    <property type="evidence" value="ECO:0007669"/>
    <property type="project" value="UniProtKB-KW"/>
</dbReference>
<proteinExistence type="predicted"/>
<reference evidence="1 2" key="1">
    <citation type="submission" date="2020-04" db="EMBL/GenBank/DDBJ databases">
        <authorList>
            <person name="Klaysubun C."/>
            <person name="Duangmal K."/>
            <person name="Lipun K."/>
        </authorList>
    </citation>
    <scope>NUCLEOTIDE SEQUENCE [LARGE SCALE GENOMIC DNA]</scope>
    <source>
        <strain evidence="1 2">JCM 11839</strain>
    </source>
</reference>
<gene>
    <name evidence="1" type="ORF">HF577_28380</name>
</gene>
<evidence type="ECO:0000313" key="1">
    <source>
        <dbReference type="EMBL" id="NMH80996.1"/>
    </source>
</evidence>
<dbReference type="PANTHER" id="PTHR43611:SF3">
    <property type="entry name" value="FLAVIN MONONUCLEOTIDE HYDROLASE 1, CHLOROPLATIC"/>
    <property type="match status" value="1"/>
</dbReference>
<dbReference type="SUPFAM" id="SSF56784">
    <property type="entry name" value="HAD-like"/>
    <property type="match status" value="1"/>
</dbReference>
<organism evidence="1 2">
    <name type="scientific">Pseudonocardia xinjiangensis</name>
    <dbReference type="NCBI Taxonomy" id="75289"/>
    <lineage>
        <taxon>Bacteria</taxon>
        <taxon>Bacillati</taxon>
        <taxon>Actinomycetota</taxon>
        <taxon>Actinomycetes</taxon>
        <taxon>Pseudonocardiales</taxon>
        <taxon>Pseudonocardiaceae</taxon>
        <taxon>Pseudonocardia</taxon>
    </lineage>
</organism>
<dbReference type="EMBL" id="JAAXKY010000124">
    <property type="protein sequence ID" value="NMH80996.1"/>
    <property type="molecule type" value="Genomic_DNA"/>
</dbReference>
<dbReference type="InterPro" id="IPR023214">
    <property type="entry name" value="HAD_sf"/>
</dbReference>
<dbReference type="Proteomes" id="UP001296706">
    <property type="component" value="Unassembled WGS sequence"/>
</dbReference>
<name>A0ABX1RP80_9PSEU</name>
<dbReference type="PANTHER" id="PTHR43611">
    <property type="entry name" value="ALPHA-D-GLUCOSE 1-PHOSPHATE PHOSPHATASE"/>
    <property type="match status" value="1"/>
</dbReference>
<dbReference type="Pfam" id="PF00702">
    <property type="entry name" value="Hydrolase"/>
    <property type="match status" value="1"/>
</dbReference>
<protein>
    <submittedName>
        <fullName evidence="1">HAD-IA family hydrolase</fullName>
    </submittedName>
</protein>
<accession>A0ABX1RP80</accession>